<evidence type="ECO:0000313" key="2">
    <source>
        <dbReference type="EMBL" id="SVC18744.1"/>
    </source>
</evidence>
<dbReference type="Gene3D" id="3.40.50.1820">
    <property type="entry name" value="alpha/beta hydrolase"/>
    <property type="match status" value="1"/>
</dbReference>
<sequence>MPFADVNGQTLHYLDSGGEGPTILLSHGFGMGHEMWDPQVGPLTEAGWRVVTYDERGWGQTT</sequence>
<dbReference type="Pfam" id="PF00561">
    <property type="entry name" value="Abhydrolase_1"/>
    <property type="match status" value="1"/>
</dbReference>
<organism evidence="2">
    <name type="scientific">marine metagenome</name>
    <dbReference type="NCBI Taxonomy" id="408172"/>
    <lineage>
        <taxon>unclassified sequences</taxon>
        <taxon>metagenomes</taxon>
        <taxon>ecological metagenomes</taxon>
    </lineage>
</organism>
<dbReference type="InterPro" id="IPR000073">
    <property type="entry name" value="AB_hydrolase_1"/>
</dbReference>
<dbReference type="SUPFAM" id="SSF53474">
    <property type="entry name" value="alpha/beta-Hydrolases"/>
    <property type="match status" value="1"/>
</dbReference>
<name>A0A382K1I6_9ZZZZ</name>
<evidence type="ECO:0000259" key="1">
    <source>
        <dbReference type="Pfam" id="PF00561"/>
    </source>
</evidence>
<dbReference type="AlphaFoldDB" id="A0A382K1I6"/>
<protein>
    <recommendedName>
        <fullName evidence="1">AB hydrolase-1 domain-containing protein</fullName>
    </recommendedName>
</protein>
<proteinExistence type="predicted"/>
<gene>
    <name evidence="2" type="ORF">METZ01_LOCUS271598</name>
</gene>
<feature type="non-terminal residue" evidence="2">
    <location>
        <position position="62"/>
    </location>
</feature>
<reference evidence="2" key="1">
    <citation type="submission" date="2018-05" db="EMBL/GenBank/DDBJ databases">
        <authorList>
            <person name="Lanie J.A."/>
            <person name="Ng W.-L."/>
            <person name="Kazmierczak K.M."/>
            <person name="Andrzejewski T.M."/>
            <person name="Davidsen T.M."/>
            <person name="Wayne K.J."/>
            <person name="Tettelin H."/>
            <person name="Glass J.I."/>
            <person name="Rusch D."/>
            <person name="Podicherti R."/>
            <person name="Tsui H.-C.T."/>
            <person name="Winkler M.E."/>
        </authorList>
    </citation>
    <scope>NUCLEOTIDE SEQUENCE</scope>
</reference>
<dbReference type="EMBL" id="UINC01078052">
    <property type="protein sequence ID" value="SVC18744.1"/>
    <property type="molecule type" value="Genomic_DNA"/>
</dbReference>
<dbReference type="InterPro" id="IPR029058">
    <property type="entry name" value="AB_hydrolase_fold"/>
</dbReference>
<accession>A0A382K1I6</accession>
<feature type="domain" description="AB hydrolase-1" evidence="1">
    <location>
        <begin position="21"/>
        <end position="61"/>
    </location>
</feature>